<gene>
    <name evidence="2" type="ORF">K8089_12965</name>
</gene>
<evidence type="ECO:0000313" key="3">
    <source>
        <dbReference type="Proteomes" id="UP001139461"/>
    </source>
</evidence>
<keyword evidence="1" id="KW-0812">Transmembrane</keyword>
<name>A0A9X1QWC0_9FLAO</name>
<protein>
    <recommendedName>
        <fullName evidence="4">Tetratricopeptide repeat protein</fullName>
    </recommendedName>
</protein>
<dbReference type="RefSeq" id="WP_237603720.1">
    <property type="nucleotide sequence ID" value="NZ_JAIRBA010000028.1"/>
</dbReference>
<sequence>MNSPIEISSLEWDIIETYLDQNDFSEEALLADEKLNQIANLSEKIAHVKQVRIEIEDSIRQSKIKEFHEHISVDENDLKVKKLSTNKANKKVIWYSIAAVLVVLLGIFWMMQNSNSPEKIFATHFEADPGLRTVMGITSDYDFYEGMVVYKRKEYKEAIDWWQKLLPEKANNDTLNYFLGVAHLAEGNAEKSLKYLEPASKFSEGIFKEDAAHYTALAKIKLGQIEEAKQLLKEYPSEKNNELLKALSE</sequence>
<dbReference type="InterPro" id="IPR011990">
    <property type="entry name" value="TPR-like_helical_dom_sf"/>
</dbReference>
<keyword evidence="1" id="KW-0472">Membrane</keyword>
<proteinExistence type="predicted"/>
<keyword evidence="3" id="KW-1185">Reference proteome</keyword>
<evidence type="ECO:0000256" key="1">
    <source>
        <dbReference type="SAM" id="Phobius"/>
    </source>
</evidence>
<dbReference type="SUPFAM" id="SSF48452">
    <property type="entry name" value="TPR-like"/>
    <property type="match status" value="1"/>
</dbReference>
<feature type="transmembrane region" description="Helical" evidence="1">
    <location>
        <begin position="92"/>
        <end position="111"/>
    </location>
</feature>
<evidence type="ECO:0008006" key="4">
    <source>
        <dbReference type="Google" id="ProtNLM"/>
    </source>
</evidence>
<comment type="caution">
    <text evidence="2">The sequence shown here is derived from an EMBL/GenBank/DDBJ whole genome shotgun (WGS) entry which is preliminary data.</text>
</comment>
<reference evidence="2" key="1">
    <citation type="submission" date="2021-09" db="EMBL/GenBank/DDBJ databases">
        <title>Genome of Aequorivita sp. strain F47161.</title>
        <authorList>
            <person name="Wang Y."/>
        </authorList>
    </citation>
    <scope>NUCLEOTIDE SEQUENCE</scope>
    <source>
        <strain evidence="2">F47161</strain>
    </source>
</reference>
<dbReference type="Gene3D" id="1.25.40.10">
    <property type="entry name" value="Tetratricopeptide repeat domain"/>
    <property type="match status" value="1"/>
</dbReference>
<dbReference type="EMBL" id="JAIRBA010000028">
    <property type="protein sequence ID" value="MCG2419935.1"/>
    <property type="molecule type" value="Genomic_DNA"/>
</dbReference>
<dbReference type="Proteomes" id="UP001139461">
    <property type="component" value="Unassembled WGS sequence"/>
</dbReference>
<evidence type="ECO:0000313" key="2">
    <source>
        <dbReference type="EMBL" id="MCG2419935.1"/>
    </source>
</evidence>
<organism evidence="2 3">
    <name type="scientific">Aequorivita vitellina</name>
    <dbReference type="NCBI Taxonomy" id="2874475"/>
    <lineage>
        <taxon>Bacteria</taxon>
        <taxon>Pseudomonadati</taxon>
        <taxon>Bacteroidota</taxon>
        <taxon>Flavobacteriia</taxon>
        <taxon>Flavobacteriales</taxon>
        <taxon>Flavobacteriaceae</taxon>
        <taxon>Aequorivita</taxon>
    </lineage>
</organism>
<dbReference type="AlphaFoldDB" id="A0A9X1QWC0"/>
<keyword evidence="1" id="KW-1133">Transmembrane helix</keyword>
<accession>A0A9X1QWC0</accession>